<gene>
    <name evidence="4" type="ORF">EAS64_23700</name>
</gene>
<dbReference type="Gene3D" id="3.90.79.10">
    <property type="entry name" value="Nucleoside Triphosphate Pyrophosphohydrolase"/>
    <property type="match status" value="1"/>
</dbReference>
<dbReference type="GO" id="GO:0006754">
    <property type="term" value="P:ATP biosynthetic process"/>
    <property type="evidence" value="ECO:0007669"/>
    <property type="project" value="TreeGrafter"/>
</dbReference>
<dbReference type="Gene3D" id="3.40.50.1240">
    <property type="entry name" value="Phosphoglycerate mutase-like"/>
    <property type="match status" value="1"/>
</dbReference>
<dbReference type="InterPro" id="IPR020084">
    <property type="entry name" value="NUDIX_hydrolase_CS"/>
</dbReference>
<keyword evidence="1 4" id="KW-0378">Hydrolase</keyword>
<dbReference type="EMBL" id="RPFW01000004">
    <property type="protein sequence ID" value="TVZ03406.1"/>
    <property type="molecule type" value="Genomic_DNA"/>
</dbReference>
<dbReference type="PANTHER" id="PTHR21340:SF0">
    <property type="entry name" value="BIS(5'-NUCLEOSYL)-TETRAPHOSPHATASE [ASYMMETRICAL]"/>
    <property type="match status" value="1"/>
</dbReference>
<proteinExistence type="predicted"/>
<evidence type="ECO:0000313" key="5">
    <source>
        <dbReference type="Proteomes" id="UP000460272"/>
    </source>
</evidence>
<dbReference type="SUPFAM" id="SSF53254">
    <property type="entry name" value="Phosphoglycerate mutase-like"/>
    <property type="match status" value="1"/>
</dbReference>
<dbReference type="InterPro" id="IPR051325">
    <property type="entry name" value="Nudix_hydrolase_domain"/>
</dbReference>
<dbReference type="Pfam" id="PF00300">
    <property type="entry name" value="His_Phos_1"/>
    <property type="match status" value="1"/>
</dbReference>
<dbReference type="Proteomes" id="UP000460272">
    <property type="component" value="Unassembled WGS sequence"/>
</dbReference>
<reference evidence="4 5" key="1">
    <citation type="submission" date="2018-11" db="EMBL/GenBank/DDBJ databases">
        <title>Trebonia kvetii gen.nov., sp.nov., a novel acidophilic actinobacterium, and proposal of the new actinobacterial family Treboniaceae fam. nov.</title>
        <authorList>
            <person name="Rapoport D."/>
            <person name="Sagova-Mareckova M."/>
            <person name="Sedlacek I."/>
            <person name="Provaznik J."/>
            <person name="Kralova S."/>
            <person name="Pavlinic D."/>
            <person name="Benes V."/>
            <person name="Kopecky J."/>
        </authorList>
    </citation>
    <scope>NUCLEOTIDE SEQUENCE [LARGE SCALE GENOMIC DNA]</scope>
    <source>
        <strain evidence="4 5">15Tr583</strain>
    </source>
</reference>
<dbReference type="InterPro" id="IPR013078">
    <property type="entry name" value="His_Pase_superF_clade-1"/>
</dbReference>
<dbReference type="Pfam" id="PF00293">
    <property type="entry name" value="NUDIX"/>
    <property type="match status" value="1"/>
</dbReference>
<dbReference type="SMART" id="SM00855">
    <property type="entry name" value="PGAM"/>
    <property type="match status" value="1"/>
</dbReference>
<dbReference type="OrthoDB" id="4287477at2"/>
<dbReference type="InterPro" id="IPR015797">
    <property type="entry name" value="NUDIX_hydrolase-like_dom_sf"/>
</dbReference>
<feature type="compositionally biased region" description="Low complexity" evidence="2">
    <location>
        <begin position="379"/>
        <end position="388"/>
    </location>
</feature>
<name>A0A6P2BYW5_9ACTN</name>
<keyword evidence="5" id="KW-1185">Reference proteome</keyword>
<dbReference type="InterPro" id="IPR000086">
    <property type="entry name" value="NUDIX_hydrolase_dom"/>
</dbReference>
<dbReference type="InterPro" id="IPR029033">
    <property type="entry name" value="His_PPase_superfam"/>
</dbReference>
<evidence type="ECO:0000259" key="3">
    <source>
        <dbReference type="PROSITE" id="PS51462"/>
    </source>
</evidence>
<dbReference type="CDD" id="cd03673">
    <property type="entry name" value="NUDIX_Ap6A_hydrolase"/>
    <property type="match status" value="1"/>
</dbReference>
<dbReference type="GO" id="GO:0004081">
    <property type="term" value="F:bis(5'-nucleosyl)-tetraphosphatase (asymmetrical) activity"/>
    <property type="evidence" value="ECO:0007669"/>
    <property type="project" value="TreeGrafter"/>
</dbReference>
<dbReference type="PANTHER" id="PTHR21340">
    <property type="entry name" value="DIADENOSINE 5,5-P1,P4-TETRAPHOSPHATE PYROPHOSPHOHYDROLASE MUTT"/>
    <property type="match status" value="1"/>
</dbReference>
<sequence>MPNNNSGSRLIKAAGGVAWRPGPDGEPEILLVHRTKYDDWSLPKGKAEPGEPLLVTAVREVLEEGGARLALGRRLASVRYNVGGRPKRVHYWAARTVSVDERAVPNSEVDRVAWVPASSAAQKVSYPHDHGVLADFAARPAGTVPLILLRHSKALPKSGWKRADADRPLDDSGRADAKTLADLLTCFAPRLRLISSTAARCTETLRPLAQLTGARVREVPSLYINAKSPRTGSADSGPDIDSLIREAIAAGEPTVVCAHRENLPDLRAAALAALTGHVAAGETSADDTGDAPFELPKEWDDALNTSGFWVLNVAPLPAPAEPEAVAEAPAAAPATQEPLARPLWRRLLGLPARDSARVEPAAVHSAVPEPGDEARAPEPADATETAEGSAPAGVLISADRYDLAELS</sequence>
<evidence type="ECO:0000256" key="2">
    <source>
        <dbReference type="SAM" id="MobiDB-lite"/>
    </source>
</evidence>
<dbReference type="SUPFAM" id="SSF55811">
    <property type="entry name" value="Nudix"/>
    <property type="match status" value="1"/>
</dbReference>
<dbReference type="PROSITE" id="PS00893">
    <property type="entry name" value="NUDIX_BOX"/>
    <property type="match status" value="1"/>
</dbReference>
<dbReference type="AlphaFoldDB" id="A0A6P2BYW5"/>
<evidence type="ECO:0000313" key="4">
    <source>
        <dbReference type="EMBL" id="TVZ03406.1"/>
    </source>
</evidence>
<comment type="caution">
    <text evidence="4">The sequence shown here is derived from an EMBL/GenBank/DDBJ whole genome shotgun (WGS) entry which is preliminary data.</text>
</comment>
<dbReference type="PROSITE" id="PS51462">
    <property type="entry name" value="NUDIX"/>
    <property type="match status" value="1"/>
</dbReference>
<accession>A0A6P2BYW5</accession>
<protein>
    <submittedName>
        <fullName evidence="4">NUDIX hydrolase</fullName>
    </submittedName>
</protein>
<feature type="region of interest" description="Disordered" evidence="2">
    <location>
        <begin position="359"/>
        <end position="394"/>
    </location>
</feature>
<evidence type="ECO:0000256" key="1">
    <source>
        <dbReference type="ARBA" id="ARBA00022801"/>
    </source>
</evidence>
<organism evidence="4 5">
    <name type="scientific">Trebonia kvetii</name>
    <dbReference type="NCBI Taxonomy" id="2480626"/>
    <lineage>
        <taxon>Bacteria</taxon>
        <taxon>Bacillati</taxon>
        <taxon>Actinomycetota</taxon>
        <taxon>Actinomycetes</taxon>
        <taxon>Streptosporangiales</taxon>
        <taxon>Treboniaceae</taxon>
        <taxon>Trebonia</taxon>
    </lineage>
</organism>
<feature type="domain" description="Nudix hydrolase" evidence="3">
    <location>
        <begin position="9"/>
        <end position="138"/>
    </location>
</feature>
<dbReference type="GO" id="GO:0006167">
    <property type="term" value="P:AMP biosynthetic process"/>
    <property type="evidence" value="ECO:0007669"/>
    <property type="project" value="TreeGrafter"/>
</dbReference>
<dbReference type="RefSeq" id="WP_145856142.1">
    <property type="nucleotide sequence ID" value="NZ_RPFW01000004.1"/>
</dbReference>